<dbReference type="Gene3D" id="3.20.20.120">
    <property type="entry name" value="Enolase-like C-terminal domain"/>
    <property type="match status" value="1"/>
</dbReference>
<feature type="active site" description="Proton donor/acceptor" evidence="3">
    <location>
        <position position="309"/>
    </location>
</feature>
<dbReference type="InterPro" id="IPR034611">
    <property type="entry name" value="D-tartrate_dehydratase"/>
</dbReference>
<evidence type="ECO:0000256" key="4">
    <source>
        <dbReference type="PIRSR" id="PIRSR634611-3"/>
    </source>
</evidence>
<evidence type="ECO:0000259" key="5">
    <source>
        <dbReference type="SMART" id="SM00922"/>
    </source>
</evidence>
<keyword evidence="1 4" id="KW-0479">Metal-binding</keyword>
<dbReference type="SMART" id="SM00922">
    <property type="entry name" value="MR_MLE"/>
    <property type="match status" value="1"/>
</dbReference>
<gene>
    <name evidence="6" type="ORF">HQ497_09950</name>
</gene>
<organism evidence="6 7">
    <name type="scientific">SAR86 cluster bacterium</name>
    <dbReference type="NCBI Taxonomy" id="2030880"/>
    <lineage>
        <taxon>Bacteria</taxon>
        <taxon>Pseudomonadati</taxon>
        <taxon>Pseudomonadota</taxon>
        <taxon>Gammaproteobacteria</taxon>
        <taxon>SAR86 cluster</taxon>
    </lineage>
</organism>
<feature type="domain" description="Mandelate racemase/muconate lactonizing enzyme C-terminal" evidence="5">
    <location>
        <begin position="150"/>
        <end position="247"/>
    </location>
</feature>
<dbReference type="InterPro" id="IPR046945">
    <property type="entry name" value="RHMD-like"/>
</dbReference>
<sequence length="378" mass="40753">MANAVVNFSTHDVSLVAIVSSVIRGGKPVTGFGFNSIGRFAQPGILRRRMIPRILAASPEALLAEDGMFDPVAISAVAMRDEKPGGHGDRAGALGALELAVWDLNAKIADVPAWSWIASVTSAEVNESECNSPEVPTYAAGGYYYEDDSLGRLQQELQRYQALGFDAFKIKIGGADLKADMQRIDAAIDVAGSGIRVAVDANGRFEVDTALAYLEAMSDRQLRWYEEPCDPLDFDLLQQLSSVTNIPLATGENLFSAQDTRNLLRYGGLQPGRDVFQMDAGLSYGLTEYLKILELLKTAGFSRSQCFPHGGHLINLHIAAGLGLGGCEAYPGVFNPFGGFSPACAYSDGKVKPSEAPGFGLEEKPELQPWLEKLREMI</sequence>
<name>A0A972VWP0_9GAMM</name>
<dbReference type="EMBL" id="JABMOJ010000369">
    <property type="protein sequence ID" value="NQV65673.1"/>
    <property type="molecule type" value="Genomic_DNA"/>
</dbReference>
<protein>
    <submittedName>
        <fullName evidence="6">Mandelate racemase</fullName>
    </submittedName>
</protein>
<evidence type="ECO:0000313" key="6">
    <source>
        <dbReference type="EMBL" id="NQV65673.1"/>
    </source>
</evidence>
<dbReference type="SFLD" id="SFLDG00179">
    <property type="entry name" value="mandelate_racemase"/>
    <property type="match status" value="1"/>
</dbReference>
<dbReference type="AlphaFoldDB" id="A0A972VWP0"/>
<proteinExistence type="predicted"/>
<dbReference type="InterPro" id="IPR013342">
    <property type="entry name" value="Mandelate_racemase_C"/>
</dbReference>
<comment type="cofactor">
    <cofactor evidence="4">
        <name>Mg(2+)</name>
        <dbReference type="ChEBI" id="CHEBI:18420"/>
    </cofactor>
    <text evidence="4">Binds 1 Mg(2+) ion per subunit.</text>
</comment>
<accession>A0A972VWP0</accession>
<feature type="binding site" evidence="4">
    <location>
        <position position="226"/>
    </location>
    <ligand>
        <name>Mg(2+)</name>
        <dbReference type="ChEBI" id="CHEBI:18420"/>
    </ligand>
</feature>
<dbReference type="InterPro" id="IPR036849">
    <property type="entry name" value="Enolase-like_C_sf"/>
</dbReference>
<evidence type="ECO:0000256" key="2">
    <source>
        <dbReference type="ARBA" id="ARBA00022842"/>
    </source>
</evidence>
<comment type="caution">
    <text evidence="6">The sequence shown here is derived from an EMBL/GenBank/DDBJ whole genome shotgun (WGS) entry which is preliminary data.</text>
</comment>
<evidence type="ECO:0000313" key="7">
    <source>
        <dbReference type="Proteomes" id="UP000754644"/>
    </source>
</evidence>
<dbReference type="PANTHER" id="PTHR13794:SF58">
    <property type="entry name" value="MITOCHONDRIAL ENOLASE SUPERFAMILY MEMBER 1"/>
    <property type="match status" value="1"/>
</dbReference>
<dbReference type="SFLD" id="SFLDF00118">
    <property type="entry name" value="D-tartrate_dehydratase"/>
    <property type="match status" value="1"/>
</dbReference>
<evidence type="ECO:0000256" key="1">
    <source>
        <dbReference type="ARBA" id="ARBA00022723"/>
    </source>
</evidence>
<feature type="binding site" evidence="4">
    <location>
        <position position="200"/>
    </location>
    <ligand>
        <name>Mg(2+)</name>
        <dbReference type="ChEBI" id="CHEBI:18420"/>
    </ligand>
</feature>
<feature type="binding site" evidence="4">
    <location>
        <position position="252"/>
    </location>
    <ligand>
        <name>Mg(2+)</name>
        <dbReference type="ChEBI" id="CHEBI:18420"/>
    </ligand>
</feature>
<dbReference type="PANTHER" id="PTHR13794">
    <property type="entry name" value="ENOLASE SUPERFAMILY, MANDELATE RACEMASE"/>
    <property type="match status" value="1"/>
</dbReference>
<feature type="active site" description="acceptor" evidence="3">
    <location>
        <position position="171"/>
    </location>
</feature>
<evidence type="ECO:0000256" key="3">
    <source>
        <dbReference type="PIRSR" id="PIRSR634611-1"/>
    </source>
</evidence>
<dbReference type="InterPro" id="IPR029017">
    <property type="entry name" value="Enolase-like_N"/>
</dbReference>
<dbReference type="SUPFAM" id="SSF51604">
    <property type="entry name" value="Enolase C-terminal domain-like"/>
    <property type="match status" value="1"/>
</dbReference>
<dbReference type="SUPFAM" id="SSF54826">
    <property type="entry name" value="Enolase N-terminal domain-like"/>
    <property type="match status" value="1"/>
</dbReference>
<reference evidence="6" key="1">
    <citation type="submission" date="2020-05" db="EMBL/GenBank/DDBJ databases">
        <title>Sulfur intermediates as new biogeochemical hubs in an aquatic model microbial ecosystem.</title>
        <authorList>
            <person name="Vigneron A."/>
        </authorList>
    </citation>
    <scope>NUCLEOTIDE SEQUENCE</scope>
    <source>
        <strain evidence="6">Bin.250</strain>
    </source>
</reference>
<dbReference type="Pfam" id="PF13378">
    <property type="entry name" value="MR_MLE_C"/>
    <property type="match status" value="1"/>
</dbReference>
<dbReference type="GO" id="GO:0016052">
    <property type="term" value="P:carbohydrate catabolic process"/>
    <property type="evidence" value="ECO:0007669"/>
    <property type="project" value="TreeGrafter"/>
</dbReference>
<dbReference type="GO" id="GO:0000287">
    <property type="term" value="F:magnesium ion binding"/>
    <property type="evidence" value="ECO:0007669"/>
    <property type="project" value="TreeGrafter"/>
</dbReference>
<dbReference type="Proteomes" id="UP000754644">
    <property type="component" value="Unassembled WGS sequence"/>
</dbReference>
<dbReference type="InterPro" id="IPR029065">
    <property type="entry name" value="Enolase_C-like"/>
</dbReference>
<dbReference type="SFLD" id="SFLDS00001">
    <property type="entry name" value="Enolase"/>
    <property type="match status" value="1"/>
</dbReference>
<dbReference type="Gene3D" id="3.30.390.10">
    <property type="entry name" value="Enolase-like, N-terminal domain"/>
    <property type="match status" value="1"/>
</dbReference>
<keyword evidence="2 4" id="KW-0460">Magnesium</keyword>
<dbReference type="GO" id="GO:0047808">
    <property type="term" value="F:D(-)-tartrate dehydratase activity"/>
    <property type="evidence" value="ECO:0007669"/>
    <property type="project" value="InterPro"/>
</dbReference>